<dbReference type="AlphaFoldDB" id="A0A849VUT1"/>
<evidence type="ECO:0000313" key="3">
    <source>
        <dbReference type="Proteomes" id="UP000550508"/>
    </source>
</evidence>
<dbReference type="RefSeq" id="WP_174208248.1">
    <property type="nucleotide sequence ID" value="NZ_JABUMX010000003.1"/>
</dbReference>
<evidence type="ECO:0008006" key="4">
    <source>
        <dbReference type="Google" id="ProtNLM"/>
    </source>
</evidence>
<evidence type="ECO:0000256" key="1">
    <source>
        <dbReference type="SAM" id="SignalP"/>
    </source>
</evidence>
<evidence type="ECO:0000313" key="2">
    <source>
        <dbReference type="EMBL" id="NTS32634.1"/>
    </source>
</evidence>
<sequence>MSLMQSVLLKSSVASVALALLLVPQLAAANGNTASNAYGDEYGNVVLHEEGGPKIIFVGASAAKSDTLGRDIRRQVPVYKRGKGPAVISPVSDPRVVGTVPPPNTGCDSPLVIQGRGYMYGLDWDETPVIAHPGCE</sequence>
<name>A0A849VUT1_9HYPH</name>
<feature type="signal peptide" evidence="1">
    <location>
        <begin position="1"/>
        <end position="29"/>
    </location>
</feature>
<protein>
    <recommendedName>
        <fullName evidence="4">Secreted protein</fullName>
    </recommendedName>
</protein>
<gene>
    <name evidence="2" type="ORF">HQ945_15355</name>
</gene>
<dbReference type="Proteomes" id="UP000550508">
    <property type="component" value="Unassembled WGS sequence"/>
</dbReference>
<keyword evidence="3" id="KW-1185">Reference proteome</keyword>
<comment type="caution">
    <text evidence="2">The sequence shown here is derived from an EMBL/GenBank/DDBJ whole genome shotgun (WGS) entry which is preliminary data.</text>
</comment>
<keyword evidence="1" id="KW-0732">Signal</keyword>
<reference evidence="2 3" key="1">
    <citation type="submission" date="2020-05" db="EMBL/GenBank/DDBJ databases">
        <authorList>
            <person name="Kim M.K."/>
        </authorList>
    </citation>
    <scope>NUCLEOTIDE SEQUENCE [LARGE SCALE GENOMIC DNA]</scope>
    <source>
        <strain evidence="2 3">BT25</strain>
    </source>
</reference>
<dbReference type="EMBL" id="JABUMX010000003">
    <property type="protein sequence ID" value="NTS32634.1"/>
    <property type="molecule type" value="Genomic_DNA"/>
</dbReference>
<accession>A0A849VUT1</accession>
<feature type="chain" id="PRO_5032283814" description="Secreted protein" evidence="1">
    <location>
        <begin position="30"/>
        <end position="136"/>
    </location>
</feature>
<organism evidence="2 3">
    <name type="scientific">Phyllobacterium pellucidum</name>
    <dbReference type="NCBI Taxonomy" id="2740464"/>
    <lineage>
        <taxon>Bacteria</taxon>
        <taxon>Pseudomonadati</taxon>
        <taxon>Pseudomonadota</taxon>
        <taxon>Alphaproteobacteria</taxon>
        <taxon>Hyphomicrobiales</taxon>
        <taxon>Phyllobacteriaceae</taxon>
        <taxon>Phyllobacterium</taxon>
    </lineage>
</organism>
<proteinExistence type="predicted"/>